<comment type="caution">
    <text evidence="1">The sequence shown here is derived from an EMBL/GenBank/DDBJ whole genome shotgun (WGS) entry which is preliminary data.</text>
</comment>
<gene>
    <name evidence="1" type="ORF">M9H77_21154</name>
</gene>
<protein>
    <submittedName>
        <fullName evidence="1">Uncharacterized protein</fullName>
    </submittedName>
</protein>
<organism evidence="1 2">
    <name type="scientific">Catharanthus roseus</name>
    <name type="common">Madagascar periwinkle</name>
    <name type="synonym">Vinca rosea</name>
    <dbReference type="NCBI Taxonomy" id="4058"/>
    <lineage>
        <taxon>Eukaryota</taxon>
        <taxon>Viridiplantae</taxon>
        <taxon>Streptophyta</taxon>
        <taxon>Embryophyta</taxon>
        <taxon>Tracheophyta</taxon>
        <taxon>Spermatophyta</taxon>
        <taxon>Magnoliopsida</taxon>
        <taxon>eudicotyledons</taxon>
        <taxon>Gunneridae</taxon>
        <taxon>Pentapetalae</taxon>
        <taxon>asterids</taxon>
        <taxon>lamiids</taxon>
        <taxon>Gentianales</taxon>
        <taxon>Apocynaceae</taxon>
        <taxon>Rauvolfioideae</taxon>
        <taxon>Vinceae</taxon>
        <taxon>Catharanthinae</taxon>
        <taxon>Catharanthus</taxon>
    </lineage>
</organism>
<proteinExistence type="predicted"/>
<evidence type="ECO:0000313" key="2">
    <source>
        <dbReference type="Proteomes" id="UP001060085"/>
    </source>
</evidence>
<reference evidence="2" key="1">
    <citation type="journal article" date="2023" name="Nat. Plants">
        <title>Single-cell RNA sequencing provides a high-resolution roadmap for understanding the multicellular compartmentation of specialized metabolism.</title>
        <authorList>
            <person name="Sun S."/>
            <person name="Shen X."/>
            <person name="Li Y."/>
            <person name="Li Y."/>
            <person name="Wang S."/>
            <person name="Li R."/>
            <person name="Zhang H."/>
            <person name="Shen G."/>
            <person name="Guo B."/>
            <person name="Wei J."/>
            <person name="Xu J."/>
            <person name="St-Pierre B."/>
            <person name="Chen S."/>
            <person name="Sun C."/>
        </authorList>
    </citation>
    <scope>NUCLEOTIDE SEQUENCE [LARGE SCALE GENOMIC DNA]</scope>
</reference>
<sequence length="274" mass="31853">MHKRSLKDNLQRNKRSLKTTRLYEDEVIKLKTLKTTRIVRDSFYKEERKLVEAFHKVVSFSYQASLEGFNKRGKKPPFKKGGQSSSLFKARCFECNSTDHLVANCPKAIKKEKGALEAKLEAIKEKKQKESLIDDDDDDPNSIFTEMSDELKKISKRNKELKNKIDDLLTENSKLVCENKTLLESLEVLKNEKDFSNKEFQKLVIENKSLCEKVPSLEKCMVDYDDLKKKVNDLTMCIEKFTKGKDNFEKLLDSQRSPFDQNGIRYNHSNTCST</sequence>
<name>A0ACC0AQS6_CATRO</name>
<accession>A0ACC0AQS6</accession>
<evidence type="ECO:0000313" key="1">
    <source>
        <dbReference type="EMBL" id="KAI5661831.1"/>
    </source>
</evidence>
<dbReference type="Proteomes" id="UP001060085">
    <property type="component" value="Linkage Group LG05"/>
</dbReference>
<dbReference type="EMBL" id="CM044705">
    <property type="protein sequence ID" value="KAI5661831.1"/>
    <property type="molecule type" value="Genomic_DNA"/>
</dbReference>
<keyword evidence="2" id="KW-1185">Reference proteome</keyword>